<dbReference type="Pfam" id="PF01979">
    <property type="entry name" value="Amidohydro_1"/>
    <property type="match status" value="1"/>
</dbReference>
<accession>A0A494YF55</accession>
<dbReference type="AlphaFoldDB" id="A0A494YF55"/>
<feature type="domain" description="Amidohydrolase-related" evidence="9">
    <location>
        <begin position="63"/>
        <end position="400"/>
    </location>
</feature>
<keyword evidence="4 7" id="KW-0369">Histidine metabolism</keyword>
<name>A0A494YF55_9BURK</name>
<dbReference type="GO" id="GO:0019556">
    <property type="term" value="P:L-histidine catabolic process to glutamate and formamide"/>
    <property type="evidence" value="ECO:0007669"/>
    <property type="project" value="UniProtKB-UniRule"/>
</dbReference>
<evidence type="ECO:0000256" key="7">
    <source>
        <dbReference type="HAMAP-Rule" id="MF_00372"/>
    </source>
</evidence>
<evidence type="ECO:0000256" key="5">
    <source>
        <dbReference type="ARBA" id="ARBA00022833"/>
    </source>
</evidence>
<feature type="region of interest" description="Disordered" evidence="8">
    <location>
        <begin position="415"/>
        <end position="437"/>
    </location>
</feature>
<dbReference type="GO" id="GO:0005737">
    <property type="term" value="C:cytoplasm"/>
    <property type="evidence" value="ECO:0007669"/>
    <property type="project" value="UniProtKB-SubCell"/>
</dbReference>
<feature type="binding site" evidence="7">
    <location>
        <position position="144"/>
    </location>
    <ligand>
        <name>N-formimidoyl-L-glutamate</name>
        <dbReference type="ChEBI" id="CHEBI:58928"/>
    </ligand>
</feature>
<dbReference type="Proteomes" id="UP000270342">
    <property type="component" value="Unassembled WGS sequence"/>
</dbReference>
<evidence type="ECO:0000256" key="4">
    <source>
        <dbReference type="ARBA" id="ARBA00022808"/>
    </source>
</evidence>
<keyword evidence="7" id="KW-0963">Cytoplasm</keyword>
<dbReference type="GO" id="GO:0019557">
    <property type="term" value="P:L-histidine catabolic process to glutamate and formate"/>
    <property type="evidence" value="ECO:0007669"/>
    <property type="project" value="UniProtKB-UniPathway"/>
</dbReference>
<feature type="binding site" evidence="7">
    <location>
        <position position="242"/>
    </location>
    <ligand>
        <name>Zn(2+)</name>
        <dbReference type="ChEBI" id="CHEBI:29105"/>
    </ligand>
</feature>
<dbReference type="PANTHER" id="PTHR42752:SF1">
    <property type="entry name" value="IMIDAZOLONEPROPIONASE-RELATED"/>
    <property type="match status" value="1"/>
</dbReference>
<dbReference type="EC" id="3.5.2.7" evidence="1 7"/>
<comment type="subcellular location">
    <subcellularLocation>
        <location evidence="7">Cytoplasm</location>
    </subcellularLocation>
</comment>
<dbReference type="SUPFAM" id="SSF51338">
    <property type="entry name" value="Composite domain of metallo-dependent hydrolases"/>
    <property type="match status" value="1"/>
</dbReference>
<dbReference type="PANTHER" id="PTHR42752">
    <property type="entry name" value="IMIDAZOLONEPROPIONASE"/>
    <property type="match status" value="1"/>
</dbReference>
<evidence type="ECO:0000256" key="3">
    <source>
        <dbReference type="ARBA" id="ARBA00022801"/>
    </source>
</evidence>
<evidence type="ECO:0000256" key="2">
    <source>
        <dbReference type="ARBA" id="ARBA00022723"/>
    </source>
</evidence>
<dbReference type="FunFam" id="3.20.20.140:FF:000007">
    <property type="entry name" value="Imidazolonepropionase"/>
    <property type="match status" value="1"/>
</dbReference>
<feature type="binding site" evidence="7">
    <location>
        <position position="72"/>
    </location>
    <ligand>
        <name>Zn(2+)</name>
        <dbReference type="ChEBI" id="CHEBI:29105"/>
    </ligand>
</feature>
<dbReference type="GO" id="GO:0008270">
    <property type="term" value="F:zinc ion binding"/>
    <property type="evidence" value="ECO:0007669"/>
    <property type="project" value="UniProtKB-UniRule"/>
</dbReference>
<feature type="binding site" evidence="7">
    <location>
        <position position="245"/>
    </location>
    <ligand>
        <name>4-imidazolone-5-propanoate</name>
        <dbReference type="ChEBI" id="CHEBI:77893"/>
    </ligand>
</feature>
<keyword evidence="3 7" id="KW-0378">Hydrolase</keyword>
<evidence type="ECO:0000313" key="11">
    <source>
        <dbReference type="Proteomes" id="UP000270342"/>
    </source>
</evidence>
<comment type="pathway">
    <text evidence="7">Amino-acid degradation; L-histidine degradation into L-glutamate; N-formimidoyl-L-glutamate from L-histidine: step 3/3.</text>
</comment>
<keyword evidence="6 7" id="KW-0408">Iron</keyword>
<evidence type="ECO:0000256" key="6">
    <source>
        <dbReference type="ARBA" id="ARBA00023004"/>
    </source>
</evidence>
<feature type="binding site" evidence="7">
    <location>
        <position position="74"/>
    </location>
    <ligand>
        <name>Zn(2+)</name>
        <dbReference type="ChEBI" id="CHEBI:29105"/>
    </ligand>
</feature>
<proteinExistence type="inferred from homology"/>
<gene>
    <name evidence="7" type="primary">hutI</name>
    <name evidence="10" type="ORF">D7S86_03560</name>
</gene>
<feature type="binding site" evidence="7">
    <location>
        <position position="177"/>
    </location>
    <ligand>
        <name>4-imidazolone-5-propanoate</name>
        <dbReference type="ChEBI" id="CHEBI:77893"/>
    </ligand>
</feature>
<dbReference type="InterPro" id="IPR032466">
    <property type="entry name" value="Metal_Hydrolase"/>
</dbReference>
<dbReference type="InterPro" id="IPR005920">
    <property type="entry name" value="HutI"/>
</dbReference>
<feature type="binding site" evidence="7">
    <location>
        <position position="72"/>
    </location>
    <ligand>
        <name>Fe(3+)</name>
        <dbReference type="ChEBI" id="CHEBI:29034"/>
    </ligand>
</feature>
<evidence type="ECO:0000256" key="1">
    <source>
        <dbReference type="ARBA" id="ARBA00012864"/>
    </source>
</evidence>
<dbReference type="GO" id="GO:0050480">
    <property type="term" value="F:imidazolonepropionase activity"/>
    <property type="evidence" value="ECO:0007669"/>
    <property type="project" value="UniProtKB-UniRule"/>
</dbReference>
<feature type="binding site" evidence="7">
    <location>
        <position position="81"/>
    </location>
    <ligand>
        <name>4-imidazolone-5-propanoate</name>
        <dbReference type="ChEBI" id="CHEBI:77893"/>
    </ligand>
</feature>
<dbReference type="EMBL" id="RBZU01000001">
    <property type="protein sequence ID" value="RKP59003.1"/>
    <property type="molecule type" value="Genomic_DNA"/>
</dbReference>
<protein>
    <recommendedName>
        <fullName evidence="1 7">Imidazolonepropionase</fullName>
        <ecNumber evidence="1 7">3.5.2.7</ecNumber>
    </recommendedName>
    <alternativeName>
        <fullName evidence="7">Imidazolone-5-propionate hydrolase</fullName>
    </alternativeName>
</protein>
<comment type="cofactor">
    <cofactor evidence="7">
        <name>Zn(2+)</name>
        <dbReference type="ChEBI" id="CHEBI:29105"/>
    </cofactor>
    <cofactor evidence="7">
        <name>Fe(3+)</name>
        <dbReference type="ChEBI" id="CHEBI:29034"/>
    </cofactor>
    <text evidence="7">Binds 1 zinc or iron ion per subunit.</text>
</comment>
<comment type="catalytic activity">
    <reaction evidence="7">
        <text>4-imidazolone-5-propanoate + H2O = N-formimidoyl-L-glutamate</text>
        <dbReference type="Rhea" id="RHEA:23660"/>
        <dbReference type="ChEBI" id="CHEBI:15377"/>
        <dbReference type="ChEBI" id="CHEBI:58928"/>
        <dbReference type="ChEBI" id="CHEBI:77893"/>
        <dbReference type="EC" id="3.5.2.7"/>
    </reaction>
</comment>
<dbReference type="HAMAP" id="MF_00372">
    <property type="entry name" value="HutI"/>
    <property type="match status" value="1"/>
</dbReference>
<keyword evidence="11" id="KW-1185">Reference proteome</keyword>
<feature type="binding site" evidence="7">
    <location>
        <position position="321"/>
    </location>
    <ligand>
        <name>N-formimidoyl-L-glutamate</name>
        <dbReference type="ChEBI" id="CHEBI:58928"/>
    </ligand>
</feature>
<organism evidence="10 11">
    <name type="scientific">Pararobbsia silviterrae</name>
    <dbReference type="NCBI Taxonomy" id="1792498"/>
    <lineage>
        <taxon>Bacteria</taxon>
        <taxon>Pseudomonadati</taxon>
        <taxon>Pseudomonadota</taxon>
        <taxon>Betaproteobacteria</taxon>
        <taxon>Burkholderiales</taxon>
        <taxon>Burkholderiaceae</taxon>
        <taxon>Pararobbsia</taxon>
    </lineage>
</organism>
<dbReference type="GO" id="GO:0005506">
    <property type="term" value="F:iron ion binding"/>
    <property type="evidence" value="ECO:0007669"/>
    <property type="project" value="UniProtKB-UniRule"/>
</dbReference>
<feature type="binding site" evidence="7">
    <location>
        <position position="242"/>
    </location>
    <ligand>
        <name>Fe(3+)</name>
        <dbReference type="ChEBI" id="CHEBI:29034"/>
    </ligand>
</feature>
<dbReference type="NCBIfam" id="TIGR01224">
    <property type="entry name" value="hutI"/>
    <property type="match status" value="1"/>
</dbReference>
<feature type="binding site" evidence="7">
    <location>
        <position position="322"/>
    </location>
    <ligand>
        <name>4-imidazolone-5-propanoate</name>
        <dbReference type="ChEBI" id="CHEBI:77893"/>
    </ligand>
</feature>
<feature type="binding site" evidence="7">
    <location>
        <position position="74"/>
    </location>
    <ligand>
        <name>Fe(3+)</name>
        <dbReference type="ChEBI" id="CHEBI:29034"/>
    </ligand>
</feature>
<dbReference type="InterPro" id="IPR006680">
    <property type="entry name" value="Amidohydro-rel"/>
</dbReference>
<dbReference type="SUPFAM" id="SSF51556">
    <property type="entry name" value="Metallo-dependent hydrolases"/>
    <property type="match status" value="1"/>
</dbReference>
<comment type="similarity">
    <text evidence="7">Belongs to the metallo-dependent hydrolases superfamily. HutI family.</text>
</comment>
<comment type="function">
    <text evidence="7">Catalyzes the hydrolytic cleavage of the carbon-nitrogen bond in imidazolone-5-propanoate to yield N-formimidoyl-L-glutamate. It is the third step in the universal histidine degradation pathway.</text>
</comment>
<feature type="binding site" evidence="7">
    <location>
        <position position="317"/>
    </location>
    <ligand>
        <name>Zn(2+)</name>
        <dbReference type="ChEBI" id="CHEBI:29105"/>
    </ligand>
</feature>
<dbReference type="UniPathway" id="UPA00379">
    <property type="reaction ID" value="UER00551"/>
</dbReference>
<evidence type="ECO:0000256" key="8">
    <source>
        <dbReference type="SAM" id="MobiDB-lite"/>
    </source>
</evidence>
<dbReference type="OrthoDB" id="9776455at2"/>
<feature type="compositionally biased region" description="Basic and acidic residues" evidence="8">
    <location>
        <begin position="415"/>
        <end position="430"/>
    </location>
</feature>
<dbReference type="Gene3D" id="2.30.40.10">
    <property type="entry name" value="Urease, subunit C, domain 1"/>
    <property type="match status" value="1"/>
</dbReference>
<comment type="caution">
    <text evidence="10">The sequence shown here is derived from an EMBL/GenBank/DDBJ whole genome shotgun (WGS) entry which is preliminary data.</text>
</comment>
<keyword evidence="5 7" id="KW-0862">Zinc</keyword>
<dbReference type="CDD" id="cd01296">
    <property type="entry name" value="Imidazolone-5PH"/>
    <property type="match status" value="1"/>
</dbReference>
<feature type="binding site" evidence="7">
    <location>
        <position position="319"/>
    </location>
    <ligand>
        <name>N-formimidoyl-L-glutamate</name>
        <dbReference type="ChEBI" id="CHEBI:58928"/>
    </ligand>
</feature>
<feature type="binding site" evidence="7">
    <location>
        <position position="144"/>
    </location>
    <ligand>
        <name>4-imidazolone-5-propanoate</name>
        <dbReference type="ChEBI" id="CHEBI:77893"/>
    </ligand>
</feature>
<feature type="binding site" evidence="7">
    <location>
        <position position="317"/>
    </location>
    <ligand>
        <name>Fe(3+)</name>
        <dbReference type="ChEBI" id="CHEBI:29034"/>
    </ligand>
</feature>
<evidence type="ECO:0000259" key="9">
    <source>
        <dbReference type="Pfam" id="PF01979"/>
    </source>
</evidence>
<evidence type="ECO:0000313" key="10">
    <source>
        <dbReference type="EMBL" id="RKP59003.1"/>
    </source>
</evidence>
<sequence length="437" mass="47309">MSITTPALTLWHHARIAPSADPANLLEDGALLVRDGRVEWIGPLVEAPPSARDAVRMDLGGRLVTPGLVDCHTHLVFGGNRAEEFAMRLDGASYEDIAKRGGGIVSTVRATRDASEDDLFEHALRRLDALLAEGVTAIEIKSGYGLDLETERKMLRVARRLGAAREVTVSTTFLGAHALPPEYAGRADDYIGLVCDVMLPALARDGLVDAVDVFCERIAFSLDQSRRVFETARRLDLPVKMHAEQLSLMGGAALAAEYGALSADHLEFLDEAGVLAMRRAGTVAVLLPGAFYFIRETRLPPLDLLRRHQVPIAVSTDCNPGTSPITSLLQTLNMACTLFRMSVGEVLAGVTRHAATALGHPDVCGEIRPGAWADFVAWDIGSLAELAYWSGLDRCAIVVRHGRIARDARRVHEGRDLDGGRDTRVRRETPHVSGPAS</sequence>
<reference evidence="10 11" key="1">
    <citation type="submission" date="2018-10" db="EMBL/GenBank/DDBJ databases">
        <title>Robbsia sp. DHC34, isolated from soil.</title>
        <authorList>
            <person name="Gao Z.-H."/>
            <person name="Qiu L.-H."/>
        </authorList>
    </citation>
    <scope>NUCLEOTIDE SEQUENCE [LARGE SCALE GENOMIC DNA]</scope>
    <source>
        <strain evidence="10 11">DHC34</strain>
    </source>
</reference>
<keyword evidence="2 7" id="KW-0479">Metal-binding</keyword>
<dbReference type="InterPro" id="IPR011059">
    <property type="entry name" value="Metal-dep_hydrolase_composite"/>
</dbReference>
<dbReference type="Gene3D" id="3.20.20.140">
    <property type="entry name" value="Metal-dependent hydrolases"/>
    <property type="match status" value="1"/>
</dbReference>
<dbReference type="RefSeq" id="WP_121083468.1">
    <property type="nucleotide sequence ID" value="NZ_RBZU01000001.1"/>
</dbReference>